<reference evidence="1 2" key="1">
    <citation type="submission" date="2017-12" db="EMBL/GenBank/DDBJ databases">
        <title>Genomic analysis of a novel phage Ec_L1 lytic to Enterobacter cloacae.</title>
        <authorList>
            <person name="Li Z."/>
            <person name="Ren H."/>
            <person name="Xu Y."/>
        </authorList>
    </citation>
    <scope>NUCLEOTIDE SEQUENCE [LARGE SCALE GENOMIC DNA]</scope>
</reference>
<name>A0A2P0W9Z3_9CAUD</name>
<proteinExistence type="predicted"/>
<protein>
    <submittedName>
        <fullName evidence="1">Uncharacterized protein</fullName>
    </submittedName>
</protein>
<evidence type="ECO:0000313" key="2">
    <source>
        <dbReference type="Proteomes" id="UP000241856"/>
    </source>
</evidence>
<keyword evidence="2" id="KW-1185">Reference proteome</keyword>
<dbReference type="OrthoDB" id="22314at10239"/>
<dbReference type="Proteomes" id="UP000241856">
    <property type="component" value="Segment"/>
</dbReference>
<accession>A0A2P0W9Z3</accession>
<evidence type="ECO:0000313" key="1">
    <source>
        <dbReference type="EMBL" id="AUV57169.1"/>
    </source>
</evidence>
<organism evidence="1 2">
    <name type="scientific">Enterobacter phage Ec_L1</name>
    <dbReference type="NCBI Taxonomy" id="2070180"/>
    <lineage>
        <taxon>Viruses</taxon>
        <taxon>Duplodnaviria</taxon>
        <taxon>Heunggongvirae</taxon>
        <taxon>Uroviricota</taxon>
        <taxon>Caudoviricetes</taxon>
        <taxon>Drexlerviridae</taxon>
        <taxon>Eclunavirus</taxon>
        <taxon>Eclunavirus EcL1</taxon>
    </lineage>
</organism>
<gene>
    <name evidence="1" type="ORF">Ec55</name>
</gene>
<sequence>MSKIKKGDIIKCVTSLMDGCFMAGCEYPVEKVDSDGFAFVYNDNGEQCAIDYPHDPDYGKFEKVD</sequence>
<dbReference type="EMBL" id="MG732930">
    <property type="protein sequence ID" value="AUV57169.1"/>
    <property type="molecule type" value="Genomic_DNA"/>
</dbReference>